<dbReference type="InterPro" id="IPR045119">
    <property type="entry name" value="SUN1-5"/>
</dbReference>
<sequence length="749" mass="83161">MSARRNTRSASKAASAGGSTPGISDLTITPSRRTSRSAANTGTALPSVNARHSTAYGTNTTSAPGALINTKEVKVGSVFQTILEADEAREEEIETLGVTNNPTLPQRRLSRRGASVPISQTGGSSRPNSMPPPATPYAPSSTRDKSFMNESGVFKEVRVETSSIYTSSPDPPPPQPQPQEYNEEDEEDFYNPGDRESALRELEELEREKQREIEEREAAKLEAKAAAPRVSSPNKLWESLPRVSIRSFLTPLLFLAMIYLAYSLTPDGVGYSIGGYVGKYIPSSGRGSFFSEKHVKELKDLRNRFKGAESRISTIEKQPSLTSDSIKYLEDNIPDFVVVKKDRRGNLQIPNDFWKALHSKIRVDHDLFPPNHEQKDKSSKTDTYKSGPQEWGKFLESNKAKVKAWVQDEIDNEFSKNFQERLRTAFNGDAVVSRSDMIRIMKLNWADTTLDVKSELKELRNTITPLIQQEKRVNTLEKSVASFESRLKALQLQALSQAHLNGKVNWGLRRVNHFSPATGAKIDIRHTSPNYVAPINNRNILVKTYFHLRNNPVSVPHGPEEALSDWDAYGDCWCSPAGNINGWGGASLGVFTGNPIYPDQVIVEHVPRPASLAPGAAPRDMELLAFIEDPDIYRAATEISNAIFPKQNGDLSRQGLLPPGYVRLAKWTFDGEFPNPTQAFDVQIRLGEVDKWAGVGLQDGVKRESATSRLIVRAINNWGVDGVPEYTCFYRIRVHGDVAGEILPFDGQP</sequence>
<name>A0A3E2HGA9_SCYLI</name>
<feature type="compositionally biased region" description="Polar residues" evidence="6">
    <location>
        <begin position="26"/>
        <end position="63"/>
    </location>
</feature>
<organism evidence="8 9">
    <name type="scientific">Scytalidium lignicola</name>
    <name type="common">Hyphomycete</name>
    <dbReference type="NCBI Taxonomy" id="5539"/>
    <lineage>
        <taxon>Eukaryota</taxon>
        <taxon>Fungi</taxon>
        <taxon>Dikarya</taxon>
        <taxon>Ascomycota</taxon>
        <taxon>Pezizomycotina</taxon>
        <taxon>Leotiomycetes</taxon>
        <taxon>Leotiomycetes incertae sedis</taxon>
        <taxon>Scytalidium</taxon>
    </lineage>
</organism>
<dbReference type="PANTHER" id="PTHR12911:SF8">
    <property type="entry name" value="KLAROID PROTEIN-RELATED"/>
    <property type="match status" value="1"/>
</dbReference>
<evidence type="ECO:0000256" key="5">
    <source>
        <dbReference type="SAM" id="Coils"/>
    </source>
</evidence>
<proteinExistence type="predicted"/>
<evidence type="ECO:0000313" key="8">
    <source>
        <dbReference type="EMBL" id="RFU32091.1"/>
    </source>
</evidence>
<feature type="domain" description="SUN" evidence="7">
    <location>
        <begin position="519"/>
        <end position="739"/>
    </location>
</feature>
<comment type="caution">
    <text evidence="8">The sequence shown here is derived from an EMBL/GenBank/DDBJ whole genome shotgun (WGS) entry which is preliminary data.</text>
</comment>
<keyword evidence="4" id="KW-0472">Membrane</keyword>
<feature type="region of interest" description="Disordered" evidence="6">
    <location>
        <begin position="161"/>
        <end position="192"/>
    </location>
</feature>
<keyword evidence="3" id="KW-1133">Transmembrane helix</keyword>
<feature type="region of interest" description="Disordered" evidence="6">
    <location>
        <begin position="1"/>
        <end position="65"/>
    </location>
</feature>
<reference evidence="8 9" key="1">
    <citation type="submission" date="2018-05" db="EMBL/GenBank/DDBJ databases">
        <title>Draft genome sequence of Scytalidium lignicola DSM 105466, a ubiquitous saprotrophic fungus.</title>
        <authorList>
            <person name="Buettner E."/>
            <person name="Gebauer A.M."/>
            <person name="Hofrichter M."/>
            <person name="Liers C."/>
            <person name="Kellner H."/>
        </authorList>
    </citation>
    <scope>NUCLEOTIDE SEQUENCE [LARGE SCALE GENOMIC DNA]</scope>
    <source>
        <strain evidence="8 9">DSM 105466</strain>
    </source>
</reference>
<dbReference type="PROSITE" id="PS51469">
    <property type="entry name" value="SUN"/>
    <property type="match status" value="1"/>
</dbReference>
<dbReference type="Proteomes" id="UP000258309">
    <property type="component" value="Unassembled WGS sequence"/>
</dbReference>
<feature type="coiled-coil region" evidence="5">
    <location>
        <begin position="195"/>
        <end position="224"/>
    </location>
</feature>
<feature type="region of interest" description="Disordered" evidence="6">
    <location>
        <begin position="93"/>
        <end position="146"/>
    </location>
</feature>
<feature type="coiled-coil region" evidence="5">
    <location>
        <begin position="466"/>
        <end position="493"/>
    </location>
</feature>
<evidence type="ECO:0000259" key="7">
    <source>
        <dbReference type="PROSITE" id="PS51469"/>
    </source>
</evidence>
<feature type="non-terminal residue" evidence="8">
    <location>
        <position position="749"/>
    </location>
</feature>
<keyword evidence="9" id="KW-1185">Reference proteome</keyword>
<dbReference type="OrthoDB" id="342281at2759"/>
<gene>
    <name evidence="8" type="ORF">B7463_g4256</name>
</gene>
<feature type="compositionally biased region" description="Low complexity" evidence="6">
    <location>
        <begin position="9"/>
        <end position="18"/>
    </location>
</feature>
<dbReference type="GO" id="GO:0034993">
    <property type="term" value="C:meiotic nuclear membrane microtubule tethering complex"/>
    <property type="evidence" value="ECO:0007669"/>
    <property type="project" value="TreeGrafter"/>
</dbReference>
<dbReference type="STRING" id="5539.A0A3E2HGA9"/>
<feature type="compositionally biased region" description="Polar residues" evidence="6">
    <location>
        <begin position="117"/>
        <end position="128"/>
    </location>
</feature>
<evidence type="ECO:0000313" key="9">
    <source>
        <dbReference type="Proteomes" id="UP000258309"/>
    </source>
</evidence>
<dbReference type="GO" id="GO:0043495">
    <property type="term" value="F:protein-membrane adaptor activity"/>
    <property type="evidence" value="ECO:0007669"/>
    <property type="project" value="TreeGrafter"/>
</dbReference>
<evidence type="ECO:0000256" key="2">
    <source>
        <dbReference type="ARBA" id="ARBA00022692"/>
    </source>
</evidence>
<dbReference type="EMBL" id="NCSJ02000062">
    <property type="protein sequence ID" value="RFU32091.1"/>
    <property type="molecule type" value="Genomic_DNA"/>
</dbReference>
<feature type="non-terminal residue" evidence="8">
    <location>
        <position position="1"/>
    </location>
</feature>
<comment type="subcellular location">
    <subcellularLocation>
        <location evidence="1">Membrane</location>
    </subcellularLocation>
</comment>
<evidence type="ECO:0000256" key="4">
    <source>
        <dbReference type="ARBA" id="ARBA00023136"/>
    </source>
</evidence>
<evidence type="ECO:0000256" key="3">
    <source>
        <dbReference type="ARBA" id="ARBA00022989"/>
    </source>
</evidence>
<keyword evidence="2" id="KW-0812">Transmembrane</keyword>
<evidence type="ECO:0000256" key="6">
    <source>
        <dbReference type="SAM" id="MobiDB-lite"/>
    </source>
</evidence>
<keyword evidence="5" id="KW-0175">Coiled coil</keyword>
<feature type="coiled-coil region" evidence="5">
    <location>
        <begin position="291"/>
        <end position="318"/>
    </location>
</feature>
<accession>A0A3E2HGA9</accession>
<dbReference type="AlphaFoldDB" id="A0A3E2HGA9"/>
<protein>
    <recommendedName>
        <fullName evidence="7">SUN domain-containing protein</fullName>
    </recommendedName>
</protein>
<dbReference type="Gene3D" id="2.60.120.260">
    <property type="entry name" value="Galactose-binding domain-like"/>
    <property type="match status" value="1"/>
</dbReference>
<dbReference type="PANTHER" id="PTHR12911">
    <property type="entry name" value="SAD1/UNC-84-LIKE PROTEIN-RELATED"/>
    <property type="match status" value="1"/>
</dbReference>
<evidence type="ECO:0000256" key="1">
    <source>
        <dbReference type="ARBA" id="ARBA00004370"/>
    </source>
</evidence>
<dbReference type="OMA" id="GDCWCSP"/>
<dbReference type="InterPro" id="IPR012919">
    <property type="entry name" value="SUN_dom"/>
</dbReference>